<reference evidence="5" key="1">
    <citation type="submission" date="2016-10" db="EMBL/GenBank/DDBJ databases">
        <authorList>
            <person name="Varghese N."/>
            <person name="Submissions S."/>
        </authorList>
    </citation>
    <scope>NUCLEOTIDE SEQUENCE [LARGE SCALE GENOMIC DNA]</scope>
    <source>
        <strain evidence="5">JCM 10271</strain>
    </source>
</reference>
<dbReference type="EMBL" id="FOXV01000005">
    <property type="protein sequence ID" value="SFQ42897.1"/>
    <property type="molecule type" value="Genomic_DNA"/>
</dbReference>
<name>A0A1I5YG84_9RHOB</name>
<dbReference type="Gene3D" id="3.40.50.1000">
    <property type="entry name" value="HAD superfamily/HAD-like"/>
    <property type="match status" value="1"/>
</dbReference>
<evidence type="ECO:0000313" key="5">
    <source>
        <dbReference type="Proteomes" id="UP000243106"/>
    </source>
</evidence>
<dbReference type="GO" id="GO:0016791">
    <property type="term" value="F:phosphatase activity"/>
    <property type="evidence" value="ECO:0007669"/>
    <property type="project" value="TreeGrafter"/>
</dbReference>
<keyword evidence="2 4" id="KW-0378">Hydrolase</keyword>
<dbReference type="PANTHER" id="PTHR46470">
    <property type="entry name" value="N-ACYLNEURAMINATE-9-PHOSPHATASE"/>
    <property type="match status" value="1"/>
</dbReference>
<dbReference type="InterPro" id="IPR036412">
    <property type="entry name" value="HAD-like_sf"/>
</dbReference>
<dbReference type="Gene3D" id="1.20.120.710">
    <property type="entry name" value="Haloacid dehalogenase hydrolase-like domain"/>
    <property type="match status" value="1"/>
</dbReference>
<sequence>MTFVVFDLDDTLYLERDFVLSGYRAVGIYARDQHGIENLEPACRTVFASGERRRVFDKALLSLGAMPERDLVQDLVRIYRDHTPAIALQADADRALRRFSGRCALISDGPAKTQAAKVAALGLNERLSPIVLTGTLGIGAGKPAPLAFEMLADATGLSGADLVYVADNPVKDFVSPRRMGWQTVMIARKMRVHLSPPPTTDHAAAHRITSLDMLDDCLTRDPKD</sequence>
<dbReference type="RefSeq" id="WP_093011009.1">
    <property type="nucleotide sequence ID" value="NZ_FOXV01000005.1"/>
</dbReference>
<keyword evidence="5" id="KW-1185">Reference proteome</keyword>
<keyword evidence="1" id="KW-0479">Metal-binding</keyword>
<dbReference type="InterPro" id="IPR023214">
    <property type="entry name" value="HAD_sf"/>
</dbReference>
<evidence type="ECO:0000256" key="3">
    <source>
        <dbReference type="ARBA" id="ARBA00022842"/>
    </source>
</evidence>
<dbReference type="GO" id="GO:0046872">
    <property type="term" value="F:metal ion binding"/>
    <property type="evidence" value="ECO:0007669"/>
    <property type="project" value="UniProtKB-KW"/>
</dbReference>
<dbReference type="PANTHER" id="PTHR46470:SF2">
    <property type="entry name" value="GLYCERALDEHYDE 3-PHOSPHATE PHOSPHATASE"/>
    <property type="match status" value="1"/>
</dbReference>
<accession>A0A1I5YG84</accession>
<dbReference type="Pfam" id="PF00702">
    <property type="entry name" value="Hydrolase"/>
    <property type="match status" value="1"/>
</dbReference>
<dbReference type="STRING" id="93684.SAMN05421853_105218"/>
<dbReference type="Proteomes" id="UP000243106">
    <property type="component" value="Unassembled WGS sequence"/>
</dbReference>
<proteinExistence type="predicted"/>
<dbReference type="SUPFAM" id="SSF56784">
    <property type="entry name" value="HAD-like"/>
    <property type="match status" value="1"/>
</dbReference>
<evidence type="ECO:0000256" key="2">
    <source>
        <dbReference type="ARBA" id="ARBA00022801"/>
    </source>
</evidence>
<organism evidence="4 5">
    <name type="scientific">Roseivivax halotolerans</name>
    <dbReference type="NCBI Taxonomy" id="93684"/>
    <lineage>
        <taxon>Bacteria</taxon>
        <taxon>Pseudomonadati</taxon>
        <taxon>Pseudomonadota</taxon>
        <taxon>Alphaproteobacteria</taxon>
        <taxon>Rhodobacterales</taxon>
        <taxon>Roseobacteraceae</taxon>
        <taxon>Roseivivax</taxon>
    </lineage>
</organism>
<evidence type="ECO:0000313" key="4">
    <source>
        <dbReference type="EMBL" id="SFQ42897.1"/>
    </source>
</evidence>
<dbReference type="InterPro" id="IPR051400">
    <property type="entry name" value="HAD-like_hydrolase"/>
</dbReference>
<dbReference type="AlphaFoldDB" id="A0A1I5YG84"/>
<gene>
    <name evidence="4" type="ORF">SAMN05421853_105218</name>
</gene>
<evidence type="ECO:0000256" key="1">
    <source>
        <dbReference type="ARBA" id="ARBA00022723"/>
    </source>
</evidence>
<keyword evidence="3" id="KW-0460">Magnesium</keyword>
<protein>
    <submittedName>
        <fullName evidence="4">Putative hydrolase of the HAD superfamily</fullName>
    </submittedName>
</protein>